<evidence type="ECO:0000259" key="6">
    <source>
        <dbReference type="Pfam" id="PF19340"/>
    </source>
</evidence>
<keyword evidence="2 4" id="KW-0493">Microtubule</keyword>
<comment type="function">
    <text evidence="4">Component of the gamma-tubulin ring complex (gTuRC) which mediates microtubule nucleation.</text>
</comment>
<keyword evidence="3 4" id="KW-0206">Cytoskeleton</keyword>
<comment type="caution">
    <text evidence="7">The sequence shown here is derived from an EMBL/GenBank/DDBJ whole genome shotgun (WGS) entry which is preliminary data.</text>
</comment>
<evidence type="ECO:0000259" key="5">
    <source>
        <dbReference type="Pfam" id="PF17681"/>
    </source>
</evidence>
<evidence type="ECO:0000313" key="7">
    <source>
        <dbReference type="EMBL" id="KAF4081078.1"/>
    </source>
</evidence>
<reference evidence="7 8" key="1">
    <citation type="submission" date="2020-02" db="EMBL/GenBank/DDBJ databases">
        <title>A chromosome-scale genome assembly of the black bullhead catfish (Ameiurus melas).</title>
        <authorList>
            <person name="Wen M."/>
            <person name="Zham M."/>
            <person name="Cabau C."/>
            <person name="Klopp C."/>
            <person name="Donnadieu C."/>
            <person name="Roques C."/>
            <person name="Bouchez O."/>
            <person name="Lampietro C."/>
            <person name="Jouanno E."/>
            <person name="Herpin A."/>
            <person name="Louis A."/>
            <person name="Berthelot C."/>
            <person name="Parey E."/>
            <person name="Roest-Crollius H."/>
            <person name="Braasch I."/>
            <person name="Postlethwait J."/>
            <person name="Robinson-Rechavi M."/>
            <person name="Echchiki A."/>
            <person name="Begum T."/>
            <person name="Montfort J."/>
            <person name="Schartl M."/>
            <person name="Bobe J."/>
            <person name="Guiguen Y."/>
        </authorList>
    </citation>
    <scope>NUCLEOTIDE SEQUENCE [LARGE SCALE GENOMIC DNA]</scope>
    <source>
        <strain evidence="7">M_S1</strain>
        <tissue evidence="7">Blood</tissue>
    </source>
</reference>
<proteinExistence type="inferred from homology"/>
<evidence type="ECO:0000256" key="3">
    <source>
        <dbReference type="ARBA" id="ARBA00023212"/>
    </source>
</evidence>
<dbReference type="AlphaFoldDB" id="A0A7J6AHX6"/>
<dbReference type="GO" id="GO:0000930">
    <property type="term" value="C:gamma-tubulin complex"/>
    <property type="evidence" value="ECO:0007669"/>
    <property type="project" value="TreeGrafter"/>
</dbReference>
<dbReference type="GO" id="GO:0000278">
    <property type="term" value="P:mitotic cell cycle"/>
    <property type="evidence" value="ECO:0007669"/>
    <property type="project" value="TreeGrafter"/>
</dbReference>
<accession>A0A7J6AHX6</accession>
<dbReference type="GO" id="GO:0043015">
    <property type="term" value="F:gamma-tubulin binding"/>
    <property type="evidence" value="ECO:0007669"/>
    <property type="project" value="InterPro"/>
</dbReference>
<keyword evidence="8" id="KW-1185">Reference proteome</keyword>
<dbReference type="GO" id="GO:0031122">
    <property type="term" value="P:cytoplasmic microtubule organization"/>
    <property type="evidence" value="ECO:0007669"/>
    <property type="project" value="TreeGrafter"/>
</dbReference>
<evidence type="ECO:0000256" key="2">
    <source>
        <dbReference type="ARBA" id="ARBA00022701"/>
    </source>
</evidence>
<dbReference type="InterPro" id="IPR041470">
    <property type="entry name" value="GCP_N"/>
</dbReference>
<dbReference type="GO" id="GO:0051321">
    <property type="term" value="P:meiotic cell cycle"/>
    <property type="evidence" value="ECO:0007669"/>
    <property type="project" value="TreeGrafter"/>
</dbReference>
<dbReference type="Pfam" id="PF19340">
    <property type="entry name" value="GCP6_N"/>
    <property type="match status" value="2"/>
</dbReference>
<dbReference type="Proteomes" id="UP000593565">
    <property type="component" value="Unassembled WGS sequence"/>
</dbReference>
<protein>
    <recommendedName>
        <fullName evidence="4">Gamma-tubulin complex component</fullName>
    </recommendedName>
</protein>
<feature type="domain" description="Gamma-tubulin complex component 6 N-terminal" evidence="6">
    <location>
        <begin position="73"/>
        <end position="297"/>
    </location>
</feature>
<evidence type="ECO:0000256" key="4">
    <source>
        <dbReference type="RuleBase" id="RU363050"/>
    </source>
</evidence>
<dbReference type="Pfam" id="PF17681">
    <property type="entry name" value="GCP_N_terminal"/>
    <property type="match status" value="1"/>
</dbReference>
<keyword evidence="1 4" id="KW-0963">Cytoplasm</keyword>
<dbReference type="InterPro" id="IPR045818">
    <property type="entry name" value="GCP6_N"/>
</dbReference>
<dbReference type="GO" id="GO:0000922">
    <property type="term" value="C:spindle pole"/>
    <property type="evidence" value="ECO:0007669"/>
    <property type="project" value="InterPro"/>
</dbReference>
<dbReference type="InterPro" id="IPR007259">
    <property type="entry name" value="GCP"/>
</dbReference>
<organism evidence="7 8">
    <name type="scientific">Ameiurus melas</name>
    <name type="common">Black bullhead</name>
    <name type="synonym">Silurus melas</name>
    <dbReference type="NCBI Taxonomy" id="219545"/>
    <lineage>
        <taxon>Eukaryota</taxon>
        <taxon>Metazoa</taxon>
        <taxon>Chordata</taxon>
        <taxon>Craniata</taxon>
        <taxon>Vertebrata</taxon>
        <taxon>Euteleostomi</taxon>
        <taxon>Actinopterygii</taxon>
        <taxon>Neopterygii</taxon>
        <taxon>Teleostei</taxon>
        <taxon>Ostariophysi</taxon>
        <taxon>Siluriformes</taxon>
        <taxon>Ictaluridae</taxon>
        <taxon>Ameiurus</taxon>
    </lineage>
</organism>
<dbReference type="PANTHER" id="PTHR19302">
    <property type="entry name" value="GAMMA TUBULIN COMPLEX PROTEIN"/>
    <property type="match status" value="1"/>
</dbReference>
<dbReference type="GO" id="GO:0051225">
    <property type="term" value="P:spindle assembly"/>
    <property type="evidence" value="ECO:0007669"/>
    <property type="project" value="TreeGrafter"/>
</dbReference>
<comment type="similarity">
    <text evidence="4">Belongs to the TUBGCP family.</text>
</comment>
<feature type="domain" description="Gamma-tubulin complex component 6 N-terminal" evidence="6">
    <location>
        <begin position="306"/>
        <end position="350"/>
    </location>
</feature>
<name>A0A7J6AHX6_AMEME</name>
<comment type="subcellular location">
    <subcellularLocation>
        <location evidence="4">Cytoplasm</location>
        <location evidence="4">Cytoskeleton</location>
        <location evidence="4">Microtubule organizing center</location>
    </subcellularLocation>
</comment>
<evidence type="ECO:0000256" key="1">
    <source>
        <dbReference type="ARBA" id="ARBA00022490"/>
    </source>
</evidence>
<dbReference type="PANTHER" id="PTHR19302:SF70">
    <property type="entry name" value="GAMMA-TUBULIN COMPLEX COMPONENT 6"/>
    <property type="match status" value="1"/>
</dbReference>
<dbReference type="GO" id="GO:0051011">
    <property type="term" value="F:microtubule minus-end binding"/>
    <property type="evidence" value="ECO:0007669"/>
    <property type="project" value="TreeGrafter"/>
</dbReference>
<feature type="domain" description="Gamma tubulin complex component protein N-terminal" evidence="5">
    <location>
        <begin position="359"/>
        <end position="508"/>
    </location>
</feature>
<sequence>MKIIAFRAERVLGSMRSDQVTSHAEQVVMYSTRGISEMSSCPMSSSSITGLLSALCDCSLSGVSWKRRSFGGVSRVGLHRALRRRAYATLLSKLFQDSSAKPSSVTANALADTPPYNKMLMISFELRVSGRAEDAERLEGLLGQLREAGHLSGLTELDSVLELLAQLAGSGPPLVSSFSRDCMRRERPVLRRPALQGYLSEELQRLESRTWALVLEEEWGAFGGVWRTLSVLDAPPGTGLFGLERRQDGEERFERDTRLSLFGALQHSRTADLDVRLDLPPVPSNADVTGLNIRSLSVPLSTFPSSPPGQKEPPYLTEAGREAFDRLYRLWEGEMRNMLSSHTPSPLLPLPLDCQTQLVKDLLNVLIGVASVTFPLNESSVQFDVRADVCVSGTSPESVSRLLEELARYGTHYLRLSRFSLGSADKKGLVFQAFTGGLRRYLHYYRACVLSTPASLSLLTIGFHFRKLGRQLRYLAELCCVDGAGGVRQAAFPVGVKLLSYLYNEAQSNCSNENYPVLLFFFAHARGGVTHGVDIWVHQVNGETPGLMGLRVISRRSRRT</sequence>
<evidence type="ECO:0000313" key="8">
    <source>
        <dbReference type="Proteomes" id="UP000593565"/>
    </source>
</evidence>
<dbReference type="EMBL" id="JAAGNN010000013">
    <property type="protein sequence ID" value="KAF4081078.1"/>
    <property type="molecule type" value="Genomic_DNA"/>
</dbReference>
<dbReference type="GO" id="GO:0005874">
    <property type="term" value="C:microtubule"/>
    <property type="evidence" value="ECO:0007669"/>
    <property type="project" value="UniProtKB-KW"/>
</dbReference>
<dbReference type="GO" id="GO:0007020">
    <property type="term" value="P:microtubule nucleation"/>
    <property type="evidence" value="ECO:0007669"/>
    <property type="project" value="InterPro"/>
</dbReference>
<gene>
    <name evidence="7" type="ORF">AMELA_G00157350</name>
</gene>